<protein>
    <submittedName>
        <fullName evidence="1">ATP-binding protein</fullName>
    </submittedName>
</protein>
<evidence type="ECO:0000313" key="2">
    <source>
        <dbReference type="Proteomes" id="UP000593735"/>
    </source>
</evidence>
<organism evidence="1 2">
    <name type="scientific">Thermophilibacter immobilis</name>
    <dbReference type="NCBI Taxonomy" id="2779519"/>
    <lineage>
        <taxon>Bacteria</taxon>
        <taxon>Bacillati</taxon>
        <taxon>Actinomycetota</taxon>
        <taxon>Coriobacteriia</taxon>
        <taxon>Coriobacteriales</taxon>
        <taxon>Atopobiaceae</taxon>
        <taxon>Thermophilibacter</taxon>
    </lineage>
</organism>
<reference evidence="1 2" key="1">
    <citation type="submission" date="2020-10" db="EMBL/GenBank/DDBJ databases">
        <title>Olsenella immobilis sp.nov., isolated from the mud in a fermentation cellar used for the production of Chinese strong-flavoured liquor.</title>
        <authorList>
            <person name="Lu L."/>
        </authorList>
    </citation>
    <scope>NUCLEOTIDE SEQUENCE [LARGE SCALE GENOMIC DNA]</scope>
    <source>
        <strain evidence="1 2">LZLJ-2</strain>
    </source>
</reference>
<dbReference type="GO" id="GO:0005524">
    <property type="term" value="F:ATP binding"/>
    <property type="evidence" value="ECO:0007669"/>
    <property type="project" value="UniProtKB-KW"/>
</dbReference>
<keyword evidence="1" id="KW-0067">ATP-binding</keyword>
<dbReference type="Proteomes" id="UP000593735">
    <property type="component" value="Chromosome"/>
</dbReference>
<dbReference type="Gene3D" id="3.30.565.10">
    <property type="entry name" value="Histidine kinase-like ATPase, C-terminal domain"/>
    <property type="match status" value="1"/>
</dbReference>
<evidence type="ECO:0000313" key="1">
    <source>
        <dbReference type="EMBL" id="QOY60629.1"/>
    </source>
</evidence>
<dbReference type="Pfam" id="PF13589">
    <property type="entry name" value="HATPase_c_3"/>
    <property type="match status" value="1"/>
</dbReference>
<proteinExistence type="predicted"/>
<name>A0A7S7M8H1_9ACTN</name>
<keyword evidence="2" id="KW-1185">Reference proteome</keyword>
<dbReference type="AlphaFoldDB" id="A0A7S7M8H1"/>
<dbReference type="KEGG" id="tio:INP52_09675"/>
<sequence>MTDSTEEVRLDPEPGILIESLRDIGYSFNSALADIIDNSISANATEVIVLALPIEHFMIGIIDNGEGLCREELKQSMRLGSSDPRQERALNDLGRFGLGLKTASFSQCRRLTVASRRNGQLSAFTWDLDLVVSTNSWHVIEYSDATDIPLVDQIGENGTLVLWENLDRLTGAKCSGKTDYDRIISEAQDYLSLVFHRYLAGEHDLTRISIKVNNQTLDPIDPFNTSNKATQSSPTEVICPGVTMQVFTLPHRSNYSSAQEYEKYGLQEGYLRSQGVYLRAKRLILYGTWFGLARKTALTQLSRVKIDIGVNQDELWKIDVKKVSAQMPEAVRTRVKALIATIGAPSRKVYRHRGTVLTSPELFPTWNSNREGDKTVYTINRDNPIIKNFRESLGDGNARSFDMVLGVIESAFPREALFYDLSVNEESVAFKSIGDDELAEAARTFFGSLKQQGHDEDVILSIMKSADPFRNRWADTLEALGGIKETQ</sequence>
<dbReference type="InterPro" id="IPR036890">
    <property type="entry name" value="HATPase_C_sf"/>
</dbReference>
<dbReference type="SUPFAM" id="SSF55874">
    <property type="entry name" value="ATPase domain of HSP90 chaperone/DNA topoisomerase II/histidine kinase"/>
    <property type="match status" value="1"/>
</dbReference>
<accession>A0A7S7M8H1</accession>
<gene>
    <name evidence="1" type="ORF">INP52_09675</name>
</gene>
<dbReference type="RefSeq" id="WP_194371266.1">
    <property type="nucleotide sequence ID" value="NZ_CP063767.1"/>
</dbReference>
<keyword evidence="1" id="KW-0547">Nucleotide-binding</keyword>
<dbReference type="EMBL" id="CP063767">
    <property type="protein sequence ID" value="QOY60629.1"/>
    <property type="molecule type" value="Genomic_DNA"/>
</dbReference>